<dbReference type="Pfam" id="PF21781">
    <property type="entry name" value="DUF6876"/>
    <property type="match status" value="1"/>
</dbReference>
<feature type="domain" description="DUF6876" evidence="1">
    <location>
        <begin position="6"/>
        <end position="82"/>
    </location>
</feature>
<name>A0A316WFQ9_9FLAO</name>
<gene>
    <name evidence="2" type="ORF">C1638_020495</name>
</gene>
<reference evidence="2" key="1">
    <citation type="submission" date="2018-04" db="EMBL/GenBank/DDBJ databases">
        <title>Draft Genome Sequences of Chryseobacterium lactis NCTC11390T isolated from milk, Chryseobacterium oncorhynchi 701B-08T from rainbow trout, and Chryseobacterium viscerum 687B-08T from diseased fish.</title>
        <authorList>
            <person name="Jeong J.-J."/>
            <person name="Lee Y.J."/>
            <person name="Pathiraja D."/>
            <person name="Park B."/>
            <person name="Choi I.-G."/>
            <person name="Kim K.D."/>
        </authorList>
    </citation>
    <scope>NUCLEOTIDE SEQUENCE [LARGE SCALE GENOMIC DNA]</scope>
    <source>
        <strain evidence="2">701B-08</strain>
    </source>
</reference>
<sequence length="86" mass="10477">MKPNNEDCYWLLDLIFLLQEYIVYHSEIQAWELIRVSDNSFNLSWSNEKREIIFENNDMNVSFYFDYLKIIKKGNLLCLPIEESLY</sequence>
<dbReference type="Proteomes" id="UP000236182">
    <property type="component" value="Unassembled WGS sequence"/>
</dbReference>
<dbReference type="RefSeq" id="WP_109623794.1">
    <property type="nucleotide sequence ID" value="NZ_PPEI02000009.1"/>
</dbReference>
<evidence type="ECO:0000313" key="2">
    <source>
        <dbReference type="EMBL" id="PWN59949.1"/>
    </source>
</evidence>
<accession>A0A316WFQ9</accession>
<protein>
    <recommendedName>
        <fullName evidence="1">DUF6876 domain-containing protein</fullName>
    </recommendedName>
</protein>
<comment type="caution">
    <text evidence="2">The sequence shown here is derived from an EMBL/GenBank/DDBJ whole genome shotgun (WGS) entry which is preliminary data.</text>
</comment>
<dbReference type="AlphaFoldDB" id="A0A316WFQ9"/>
<evidence type="ECO:0000313" key="3">
    <source>
        <dbReference type="Proteomes" id="UP000236182"/>
    </source>
</evidence>
<evidence type="ECO:0000259" key="1">
    <source>
        <dbReference type="Pfam" id="PF21781"/>
    </source>
</evidence>
<keyword evidence="3" id="KW-1185">Reference proteome</keyword>
<dbReference type="EMBL" id="PPEI02000009">
    <property type="protein sequence ID" value="PWN59949.1"/>
    <property type="molecule type" value="Genomic_DNA"/>
</dbReference>
<organism evidence="2 3">
    <name type="scientific">Chryseobacterium oncorhynchi</name>
    <dbReference type="NCBI Taxonomy" id="741074"/>
    <lineage>
        <taxon>Bacteria</taxon>
        <taxon>Pseudomonadati</taxon>
        <taxon>Bacteroidota</taxon>
        <taxon>Flavobacteriia</taxon>
        <taxon>Flavobacteriales</taxon>
        <taxon>Weeksellaceae</taxon>
        <taxon>Chryseobacterium group</taxon>
        <taxon>Chryseobacterium</taxon>
    </lineage>
</organism>
<proteinExistence type="predicted"/>
<dbReference type="InterPro" id="IPR049241">
    <property type="entry name" value="DUF6876"/>
</dbReference>